<dbReference type="Proteomes" id="UP001374584">
    <property type="component" value="Unassembled WGS sequence"/>
</dbReference>
<protein>
    <submittedName>
        <fullName evidence="1">Uncharacterized protein</fullName>
    </submittedName>
</protein>
<comment type="caution">
    <text evidence="1">The sequence shown here is derived from an EMBL/GenBank/DDBJ whole genome shotgun (WGS) entry which is preliminary data.</text>
</comment>
<dbReference type="InterPro" id="IPR049198">
    <property type="entry name" value="DUF6865"/>
</dbReference>
<dbReference type="EMBL" id="JAYMYR010000004">
    <property type="protein sequence ID" value="KAK7367681.1"/>
    <property type="molecule type" value="Genomic_DNA"/>
</dbReference>
<dbReference type="AlphaFoldDB" id="A0AAN9N7A5"/>
<accession>A0AAN9N7A5</accession>
<reference evidence="1 2" key="1">
    <citation type="submission" date="2024-01" db="EMBL/GenBank/DDBJ databases">
        <title>The genomes of 5 underutilized Papilionoideae crops provide insights into root nodulation and disease resistanc.</title>
        <authorList>
            <person name="Jiang F."/>
        </authorList>
    </citation>
    <scope>NUCLEOTIDE SEQUENCE [LARGE SCALE GENOMIC DNA]</scope>
    <source>
        <strain evidence="1">JINMINGXINNONG_FW02</strain>
        <tissue evidence="1">Leaves</tissue>
    </source>
</reference>
<organism evidence="1 2">
    <name type="scientific">Phaseolus coccineus</name>
    <name type="common">Scarlet runner bean</name>
    <name type="synonym">Phaseolus multiflorus</name>
    <dbReference type="NCBI Taxonomy" id="3886"/>
    <lineage>
        <taxon>Eukaryota</taxon>
        <taxon>Viridiplantae</taxon>
        <taxon>Streptophyta</taxon>
        <taxon>Embryophyta</taxon>
        <taxon>Tracheophyta</taxon>
        <taxon>Spermatophyta</taxon>
        <taxon>Magnoliopsida</taxon>
        <taxon>eudicotyledons</taxon>
        <taxon>Gunneridae</taxon>
        <taxon>Pentapetalae</taxon>
        <taxon>rosids</taxon>
        <taxon>fabids</taxon>
        <taxon>Fabales</taxon>
        <taxon>Fabaceae</taxon>
        <taxon>Papilionoideae</taxon>
        <taxon>50 kb inversion clade</taxon>
        <taxon>NPAAA clade</taxon>
        <taxon>indigoferoid/millettioid clade</taxon>
        <taxon>Phaseoleae</taxon>
        <taxon>Phaseolus</taxon>
    </lineage>
</organism>
<sequence length="173" mass="19564">MRFLTLAQESFDHGGSLRLLRHHCVAVLHSSQSIKRLGWRRRRKGEDAFISEELKISLYLLHVSFLTYVNVRYVGVGHTSGMALSNISTLHLLSEVSESYMDIKSPSKKAPEELSRELLIAISDCLPDKILDSDIVTESDDADGFGRPIVDWDDKFRSELISISYVESPDVKI</sequence>
<gene>
    <name evidence="1" type="ORF">VNO80_09699</name>
</gene>
<keyword evidence="2" id="KW-1185">Reference proteome</keyword>
<dbReference type="PANTHER" id="PTHR35282">
    <property type="entry name" value="F5D14.24 PROTEIN"/>
    <property type="match status" value="1"/>
</dbReference>
<dbReference type="PANTHER" id="PTHR35282:SF2">
    <property type="entry name" value="F5D14.24 PROTEIN"/>
    <property type="match status" value="1"/>
</dbReference>
<name>A0AAN9N7A5_PHACN</name>
<evidence type="ECO:0000313" key="2">
    <source>
        <dbReference type="Proteomes" id="UP001374584"/>
    </source>
</evidence>
<proteinExistence type="predicted"/>
<dbReference type="Pfam" id="PF21737">
    <property type="entry name" value="DUF6865"/>
    <property type="match status" value="1"/>
</dbReference>
<evidence type="ECO:0000313" key="1">
    <source>
        <dbReference type="EMBL" id="KAK7367681.1"/>
    </source>
</evidence>